<organism evidence="2 3">
    <name type="scientific">Azospirillum melinis</name>
    <dbReference type="NCBI Taxonomy" id="328839"/>
    <lineage>
        <taxon>Bacteria</taxon>
        <taxon>Pseudomonadati</taxon>
        <taxon>Pseudomonadota</taxon>
        <taxon>Alphaproteobacteria</taxon>
        <taxon>Rhodospirillales</taxon>
        <taxon>Azospirillaceae</taxon>
        <taxon>Azospirillum</taxon>
    </lineage>
</organism>
<name>A0ABX2K964_9PROT</name>
<feature type="region of interest" description="Disordered" evidence="1">
    <location>
        <begin position="47"/>
        <end position="75"/>
    </location>
</feature>
<evidence type="ECO:0000313" key="2">
    <source>
        <dbReference type="EMBL" id="NUB00155.1"/>
    </source>
</evidence>
<evidence type="ECO:0000256" key="1">
    <source>
        <dbReference type="SAM" id="MobiDB-lite"/>
    </source>
</evidence>
<proteinExistence type="predicted"/>
<keyword evidence="3" id="KW-1185">Reference proteome</keyword>
<gene>
    <name evidence="2" type="ORF">GBZ48_12735</name>
</gene>
<feature type="compositionally biased region" description="Low complexity" evidence="1">
    <location>
        <begin position="62"/>
        <end position="75"/>
    </location>
</feature>
<protein>
    <submittedName>
        <fullName evidence="2">DNA mismatch repair protein MutS</fullName>
    </submittedName>
</protein>
<dbReference type="Proteomes" id="UP000605086">
    <property type="component" value="Unassembled WGS sequence"/>
</dbReference>
<evidence type="ECO:0000313" key="3">
    <source>
        <dbReference type="Proteomes" id="UP000605086"/>
    </source>
</evidence>
<accession>A0ABX2K964</accession>
<dbReference type="EMBL" id="WHOS01000014">
    <property type="protein sequence ID" value="NUB00155.1"/>
    <property type="molecule type" value="Genomic_DNA"/>
</dbReference>
<sequence length="75" mass="8214">MTRRRLPTPDERRLWRIAMRDAEPMPGRAIEAEPEPLATMAELVEEPVATSLAPPPTAKQFPGPARPSRAGPGNC</sequence>
<feature type="non-terminal residue" evidence="2">
    <location>
        <position position="75"/>
    </location>
</feature>
<reference evidence="2 3" key="1">
    <citation type="submission" date="2019-10" db="EMBL/GenBank/DDBJ databases">
        <title>Genome sequence of Azospirillum melinis.</title>
        <authorList>
            <person name="Ambrosini A."/>
            <person name="Sant'Anna F.H."/>
            <person name="Cassan F.D."/>
            <person name="Souza E.M."/>
            <person name="Passaglia L.M.P."/>
        </authorList>
    </citation>
    <scope>NUCLEOTIDE SEQUENCE [LARGE SCALE GENOMIC DNA]</scope>
    <source>
        <strain evidence="2 3">TMCY0552</strain>
    </source>
</reference>
<comment type="caution">
    <text evidence="2">The sequence shown here is derived from an EMBL/GenBank/DDBJ whole genome shotgun (WGS) entry which is preliminary data.</text>
</comment>